<proteinExistence type="predicted"/>
<dbReference type="STRING" id="392015.SAMN05421543_11665"/>
<dbReference type="Pfam" id="PF07872">
    <property type="entry name" value="DUF1659"/>
    <property type="match status" value="1"/>
</dbReference>
<protein>
    <recommendedName>
        <fullName evidence="1">DUF1659 domain-containing protein</fullName>
    </recommendedName>
</protein>
<evidence type="ECO:0000313" key="2">
    <source>
        <dbReference type="EMBL" id="SFU97543.1"/>
    </source>
</evidence>
<dbReference type="InterPro" id="IPR012454">
    <property type="entry name" value="DUF1659"/>
</dbReference>
<gene>
    <name evidence="2" type="ORF">SAMN05421543_11665</name>
</gene>
<dbReference type="AlphaFoldDB" id="A0A1I7KJC2"/>
<name>A0A1I7KJC2_9BACL</name>
<organism evidence="2 3">
    <name type="scientific">Alicyclobacillus macrosporangiidus</name>
    <dbReference type="NCBI Taxonomy" id="392015"/>
    <lineage>
        <taxon>Bacteria</taxon>
        <taxon>Bacillati</taxon>
        <taxon>Bacillota</taxon>
        <taxon>Bacilli</taxon>
        <taxon>Bacillales</taxon>
        <taxon>Alicyclobacillaceae</taxon>
        <taxon>Alicyclobacillus</taxon>
    </lineage>
</organism>
<accession>A0A1I7KJC2</accession>
<dbReference type="Proteomes" id="UP000183508">
    <property type="component" value="Unassembled WGS sequence"/>
</dbReference>
<reference evidence="3" key="1">
    <citation type="submission" date="2016-10" db="EMBL/GenBank/DDBJ databases">
        <authorList>
            <person name="Varghese N."/>
        </authorList>
    </citation>
    <scope>NUCLEOTIDE SEQUENCE [LARGE SCALE GENOMIC DNA]</scope>
    <source>
        <strain evidence="3">DSM 17980</strain>
    </source>
</reference>
<dbReference type="eggNOG" id="ENOG5033AHG">
    <property type="taxonomic scope" value="Bacteria"/>
</dbReference>
<sequence>MAQVTPQSCHLQLQFQVGTTVSGMPRIQNRNFTNVSPAASDDDLLAVGQALAALFDLPLHAIARVHQDAIEPGPQA</sequence>
<feature type="domain" description="DUF1659" evidence="1">
    <location>
        <begin position="3"/>
        <end position="70"/>
    </location>
</feature>
<evidence type="ECO:0000313" key="3">
    <source>
        <dbReference type="Proteomes" id="UP000183508"/>
    </source>
</evidence>
<evidence type="ECO:0000259" key="1">
    <source>
        <dbReference type="Pfam" id="PF07872"/>
    </source>
</evidence>
<keyword evidence="3" id="KW-1185">Reference proteome</keyword>
<dbReference type="EMBL" id="FPBV01000016">
    <property type="protein sequence ID" value="SFU97543.1"/>
    <property type="molecule type" value="Genomic_DNA"/>
</dbReference>
<dbReference type="RefSeq" id="WP_074954313.1">
    <property type="nucleotide sequence ID" value="NZ_FPBV01000016.1"/>
</dbReference>